<dbReference type="InParanoid" id="H2ZV54"/>
<keyword evidence="6" id="KW-0223">Dioxygenase</keyword>
<protein>
    <recommendedName>
        <fullName evidence="17">Lipoxygenase domain-containing protein</fullName>
    </recommendedName>
</protein>
<evidence type="ECO:0000259" key="14">
    <source>
        <dbReference type="PROSITE" id="PS51393"/>
    </source>
</evidence>
<evidence type="ECO:0000313" key="15">
    <source>
        <dbReference type="Ensembl" id="ENSLACP00000001275.1"/>
    </source>
</evidence>
<dbReference type="PROSITE" id="PS50095">
    <property type="entry name" value="PLAT"/>
    <property type="match status" value="1"/>
</dbReference>
<keyword evidence="7" id="KW-0560">Oxidoreductase</keyword>
<dbReference type="Gene3D" id="1.20.245.10">
    <property type="entry name" value="Lipoxygenase-1, Domain 5"/>
    <property type="match status" value="3"/>
</dbReference>
<dbReference type="Gene3D" id="2.60.60.20">
    <property type="entry name" value="PLAT/LH2 domain"/>
    <property type="match status" value="1"/>
</dbReference>
<dbReference type="InterPro" id="IPR001885">
    <property type="entry name" value="LipOase_mml"/>
</dbReference>
<dbReference type="OMA" id="WICDIFT"/>
<evidence type="ECO:0000256" key="4">
    <source>
        <dbReference type="ARBA" id="ARBA00022490"/>
    </source>
</evidence>
<dbReference type="eggNOG" id="ENOG502QQSP">
    <property type="taxonomic scope" value="Eukaryota"/>
</dbReference>
<dbReference type="InterPro" id="IPR036392">
    <property type="entry name" value="PLAT/LH2_dom_sf"/>
</dbReference>
<dbReference type="GO" id="GO:0005506">
    <property type="term" value="F:iron ion binding"/>
    <property type="evidence" value="ECO:0007669"/>
    <property type="project" value="InterPro"/>
</dbReference>
<reference evidence="16" key="1">
    <citation type="submission" date="2011-08" db="EMBL/GenBank/DDBJ databases">
        <title>The draft genome of Latimeria chalumnae.</title>
        <authorList>
            <person name="Di Palma F."/>
            <person name="Alfoldi J."/>
            <person name="Johnson J."/>
            <person name="Berlin A."/>
            <person name="Gnerre S."/>
            <person name="Jaffe D."/>
            <person name="MacCallum I."/>
            <person name="Young S."/>
            <person name="Walker B.J."/>
            <person name="Lander E."/>
            <person name="Lindblad-Toh K."/>
        </authorList>
    </citation>
    <scope>NUCLEOTIDE SEQUENCE [LARGE SCALE GENOMIC DNA]</scope>
    <source>
        <strain evidence="16">Wild caught</strain>
    </source>
</reference>
<dbReference type="PRINTS" id="PR00087">
    <property type="entry name" value="LIPOXYGENASE"/>
</dbReference>
<dbReference type="EMBL" id="AFYH01252659">
    <property type="status" value="NOT_ANNOTATED_CDS"/>
    <property type="molecule type" value="Genomic_DNA"/>
</dbReference>
<evidence type="ECO:0000256" key="3">
    <source>
        <dbReference type="ARBA" id="ARBA00009419"/>
    </source>
</evidence>
<dbReference type="InterPro" id="IPR013819">
    <property type="entry name" value="LipOase_C"/>
</dbReference>
<comment type="caution">
    <text evidence="12">Lacks conserved residue(s) required for the propagation of feature annotation.</text>
</comment>
<dbReference type="SUPFAM" id="SSF49723">
    <property type="entry name" value="Lipase/lipooxygenase domain (PLAT/LH2 domain)"/>
    <property type="match status" value="1"/>
</dbReference>
<keyword evidence="10" id="KW-0106">Calcium</keyword>
<dbReference type="GO" id="GO:0005737">
    <property type="term" value="C:cytoplasm"/>
    <property type="evidence" value="ECO:0007669"/>
    <property type="project" value="UniProtKB-SubCell"/>
</dbReference>
<dbReference type="InterPro" id="IPR001024">
    <property type="entry name" value="PLAT/LH2_dom"/>
</dbReference>
<dbReference type="Pfam" id="PF01477">
    <property type="entry name" value="PLAT"/>
    <property type="match status" value="1"/>
</dbReference>
<dbReference type="Proteomes" id="UP000008672">
    <property type="component" value="Unassembled WGS sequence"/>
</dbReference>
<evidence type="ECO:0000256" key="11">
    <source>
        <dbReference type="PIRSR" id="PIRSR601885-3"/>
    </source>
</evidence>
<dbReference type="EMBL" id="AFYH01252662">
    <property type="status" value="NOT_ANNOTATED_CDS"/>
    <property type="molecule type" value="Genomic_DNA"/>
</dbReference>
<evidence type="ECO:0000313" key="16">
    <source>
        <dbReference type="Proteomes" id="UP000008672"/>
    </source>
</evidence>
<dbReference type="InterPro" id="IPR036226">
    <property type="entry name" value="LipOase_C_sf"/>
</dbReference>
<feature type="binding site" evidence="9">
    <location>
        <position position="320"/>
    </location>
    <ligand>
        <name>Fe cation</name>
        <dbReference type="ChEBI" id="CHEBI:24875"/>
        <note>catalytic</note>
    </ligand>
</feature>
<keyword evidence="5 9" id="KW-0479">Metal-binding</keyword>
<dbReference type="AlphaFoldDB" id="H2ZV54"/>
<dbReference type="GO" id="GO:0016702">
    <property type="term" value="F:oxidoreductase activity, acting on single donors with incorporation of molecular oxygen, incorporation of two atoms of oxygen"/>
    <property type="evidence" value="ECO:0007669"/>
    <property type="project" value="InterPro"/>
</dbReference>
<dbReference type="Gene3D" id="3.10.450.60">
    <property type="match status" value="1"/>
</dbReference>
<dbReference type="EMBL" id="AFYH01252661">
    <property type="status" value="NOT_ANNOTATED_CDS"/>
    <property type="molecule type" value="Genomic_DNA"/>
</dbReference>
<evidence type="ECO:0000259" key="13">
    <source>
        <dbReference type="PROSITE" id="PS50095"/>
    </source>
</evidence>
<dbReference type="PRINTS" id="PR00467">
    <property type="entry name" value="MAMLPOXGNASE"/>
</dbReference>
<keyword evidence="9" id="KW-0408">Iron</keyword>
<evidence type="ECO:0000256" key="9">
    <source>
        <dbReference type="PIRSR" id="PIRSR601885-1"/>
    </source>
</evidence>
<dbReference type="InterPro" id="IPR000907">
    <property type="entry name" value="LipOase"/>
</dbReference>
<feature type="binding site" evidence="9">
    <location>
        <position position="495"/>
    </location>
    <ligand>
        <name>Fe cation</name>
        <dbReference type="ChEBI" id="CHEBI:24875"/>
        <note>catalytic</note>
    </ligand>
</feature>
<evidence type="ECO:0000256" key="1">
    <source>
        <dbReference type="ARBA" id="ARBA00004496"/>
    </source>
</evidence>
<accession>H2ZV54</accession>
<keyword evidence="16" id="KW-1185">Reference proteome</keyword>
<dbReference type="InterPro" id="IPR020834">
    <property type="entry name" value="LipOase_CS"/>
</dbReference>
<evidence type="ECO:0000256" key="10">
    <source>
        <dbReference type="PIRSR" id="PIRSR601885-2"/>
    </source>
</evidence>
<proteinExistence type="inferred from homology"/>
<dbReference type="SUPFAM" id="SSF48484">
    <property type="entry name" value="Lipoxigenase"/>
    <property type="match status" value="1"/>
</dbReference>
<dbReference type="PROSITE" id="PS51393">
    <property type="entry name" value="LIPOXYGENASE_3"/>
    <property type="match status" value="1"/>
</dbReference>
<evidence type="ECO:0000256" key="7">
    <source>
        <dbReference type="ARBA" id="ARBA00023002"/>
    </source>
</evidence>
<feature type="domain" description="PLAT" evidence="13">
    <location>
        <begin position="1"/>
        <end position="70"/>
    </location>
</feature>
<organism evidence="15 16">
    <name type="scientific">Latimeria chalumnae</name>
    <name type="common">Coelacanth</name>
    <dbReference type="NCBI Taxonomy" id="7897"/>
    <lineage>
        <taxon>Eukaryota</taxon>
        <taxon>Metazoa</taxon>
        <taxon>Chordata</taxon>
        <taxon>Craniata</taxon>
        <taxon>Vertebrata</taxon>
        <taxon>Euteleostomi</taxon>
        <taxon>Coelacanthiformes</taxon>
        <taxon>Coelacanthidae</taxon>
        <taxon>Latimeria</taxon>
    </lineage>
</organism>
<name>H2ZV54_LATCH</name>
<keyword evidence="8" id="KW-0443">Lipid metabolism</keyword>
<evidence type="ECO:0000256" key="8">
    <source>
        <dbReference type="ARBA" id="ARBA00023098"/>
    </source>
</evidence>
<reference evidence="15" key="3">
    <citation type="submission" date="2025-09" db="UniProtKB">
        <authorList>
            <consortium name="Ensembl"/>
        </authorList>
    </citation>
    <scope>IDENTIFICATION</scope>
</reference>
<dbReference type="GeneTree" id="ENSGT00940000156111"/>
<comment type="subcellular location">
    <subcellularLocation>
        <location evidence="1">Cytoplasm</location>
    </subcellularLocation>
</comment>
<dbReference type="EMBL" id="AFYH01252660">
    <property type="status" value="NOT_ANNOTATED_CDS"/>
    <property type="molecule type" value="Genomic_DNA"/>
</dbReference>
<comment type="similarity">
    <text evidence="3">Belongs to the lipoxygenase family.</text>
</comment>
<sequence length="561" mass="64840">EVAIKENLGKIITAKLHKRKPWWLPGLVPDLGWFCRTVTVTAPDGAVYNFLCFRWVKRGQTIEIREGKATKPLDDKLQYLKTLRHNELMQKQFLYYYRFKEYSKGMPHATSKICINPTARFTQISHNGVVFLYPITVIKITNFTSTFLHTCKPSTVGFFLFGFFFVKMINFSSEYIINNWNKDTFFGSQILNGINPIMIELCQEIPENMAVDKEMKLEGGRTLQEEVENKKIYKVDYKALDKVKPNEKGKHFIAAPICLLHQQLDDSLVPIAIQLFQSKSELNPVFTKQGSDSTWTLVKIWVRNSDFYVQEVSTHLQRTHLLAEVFWVAAYRQLADIHPVYKLLIPHGRYTLQINVAARKTLINENGIFDDFTGLGLKGHEELASRAFKETTYESLCLPADMQKRGVGDLKNYYYRDDAMKLWLAIQDFVKAFVNIFYESEDDVVNDSEVQAWVHEVFTEGFLENEESGVPSTLKTKDDLVEYLTMVIFTCSAQHAAVNNGQRLLGQYSENHFAETEMTRAIEGFKKRLKQIEVEIKARNKNLPFPYKYLLPSEIENSVAI</sequence>
<comment type="pathway">
    <text evidence="2">Lipid metabolism.</text>
</comment>
<dbReference type="STRING" id="7897.ENSLACP00000001275"/>
<feature type="domain" description="Lipoxygenase" evidence="14">
    <location>
        <begin position="70"/>
        <end position="561"/>
    </location>
</feature>
<reference evidence="15" key="2">
    <citation type="submission" date="2025-08" db="UniProtKB">
        <authorList>
            <consortium name="Ensembl"/>
        </authorList>
    </citation>
    <scope>IDENTIFICATION</scope>
</reference>
<dbReference type="Ensembl" id="ENSLACT00000001287.1">
    <property type="protein sequence ID" value="ENSLACP00000001275.1"/>
    <property type="gene ID" value="ENSLACG00000001144.1"/>
</dbReference>
<keyword evidence="4" id="KW-0963">Cytoplasm</keyword>
<feature type="site" description="Essential for stabilizing binding to COTL1" evidence="11">
    <location>
        <position position="55"/>
    </location>
</feature>
<evidence type="ECO:0000256" key="5">
    <source>
        <dbReference type="ARBA" id="ARBA00022723"/>
    </source>
</evidence>
<dbReference type="Pfam" id="PF00305">
    <property type="entry name" value="Lipoxygenase"/>
    <property type="match status" value="1"/>
</dbReference>
<evidence type="ECO:0008006" key="17">
    <source>
        <dbReference type="Google" id="ProtNLM"/>
    </source>
</evidence>
<feature type="binding site" evidence="9">
    <location>
        <position position="315"/>
    </location>
    <ligand>
        <name>Fe cation</name>
        <dbReference type="ChEBI" id="CHEBI:24875"/>
        <note>catalytic</note>
    </ligand>
</feature>
<evidence type="ECO:0000256" key="2">
    <source>
        <dbReference type="ARBA" id="ARBA00005189"/>
    </source>
</evidence>
<dbReference type="HOGENOM" id="CLU_004282_3_3_1"/>
<evidence type="ECO:0000256" key="6">
    <source>
        <dbReference type="ARBA" id="ARBA00022964"/>
    </source>
</evidence>
<comment type="cofactor">
    <cofactor evidence="9">
        <name>Fe cation</name>
        <dbReference type="ChEBI" id="CHEBI:24875"/>
    </cofactor>
    <text evidence="9">Binds 1 Fe cation per subunit.</text>
</comment>
<dbReference type="GO" id="GO:0034440">
    <property type="term" value="P:lipid oxidation"/>
    <property type="evidence" value="ECO:0007669"/>
    <property type="project" value="InterPro"/>
</dbReference>
<dbReference type="PROSITE" id="PS00081">
    <property type="entry name" value="LIPOXYGENASE_2"/>
    <property type="match status" value="1"/>
</dbReference>
<feature type="binding site" evidence="10">
    <location>
        <position position="30"/>
    </location>
    <ligand>
        <name>Ca(2+)</name>
        <dbReference type="ChEBI" id="CHEBI:29108"/>
        <label>1</label>
    </ligand>
</feature>
<evidence type="ECO:0000256" key="12">
    <source>
        <dbReference type="PROSITE-ProRule" id="PRU00152"/>
    </source>
</evidence>
<dbReference type="PANTHER" id="PTHR11771">
    <property type="entry name" value="LIPOXYGENASE"/>
    <property type="match status" value="1"/>
</dbReference>